<dbReference type="InterPro" id="IPR001343">
    <property type="entry name" value="Hemolysn_Ca-bd"/>
</dbReference>
<dbReference type="EMBL" id="JAEHNZ010000006">
    <property type="protein sequence ID" value="MBK0397497.1"/>
    <property type="molecule type" value="Genomic_DNA"/>
</dbReference>
<dbReference type="Gene3D" id="2.150.10.10">
    <property type="entry name" value="Serralysin-like metalloprotease, C-terminal"/>
    <property type="match status" value="1"/>
</dbReference>
<dbReference type="Pfam" id="PF00353">
    <property type="entry name" value="HemolysinCabind"/>
    <property type="match status" value="1"/>
</dbReference>
<evidence type="ECO:0000313" key="1">
    <source>
        <dbReference type="EMBL" id="MBK0397497.1"/>
    </source>
</evidence>
<accession>A0ABS1BY64</accession>
<gene>
    <name evidence="1" type="ORF">JDW22_13195</name>
</gene>
<feature type="non-terminal residue" evidence="1">
    <location>
        <position position="59"/>
    </location>
</feature>
<organism evidence="1 2">
    <name type="scientific">Kingella bonacorsii</name>
    <dbReference type="NCBI Taxonomy" id="2796361"/>
    <lineage>
        <taxon>Bacteria</taxon>
        <taxon>Pseudomonadati</taxon>
        <taxon>Pseudomonadota</taxon>
        <taxon>Betaproteobacteria</taxon>
        <taxon>Neisseriales</taxon>
        <taxon>Neisseriaceae</taxon>
        <taxon>Kingella</taxon>
    </lineage>
</organism>
<dbReference type="Proteomes" id="UP000614058">
    <property type="component" value="Unassembled WGS sequence"/>
</dbReference>
<dbReference type="SUPFAM" id="SSF51120">
    <property type="entry name" value="beta-Roll"/>
    <property type="match status" value="1"/>
</dbReference>
<keyword evidence="2" id="KW-1185">Reference proteome</keyword>
<comment type="caution">
    <text evidence="1">The sequence shown here is derived from an EMBL/GenBank/DDBJ whole genome shotgun (WGS) entry which is preliminary data.</text>
</comment>
<evidence type="ECO:0000313" key="2">
    <source>
        <dbReference type="Proteomes" id="UP000614058"/>
    </source>
</evidence>
<proteinExistence type="predicted"/>
<reference evidence="1 2" key="1">
    <citation type="journal article" date="2021" name="Pathogens">
        <title>Isolation and Characterization of Kingella bonacorsii sp. nov., A Novel Kingella Species Detected in a Stable Periodontitis Subject.</title>
        <authorList>
            <person name="Antezack A."/>
            <person name="Boxberger M."/>
            <person name="Rolland C."/>
            <person name="Monnet-Corti V."/>
            <person name="La Scola B."/>
        </authorList>
    </citation>
    <scope>NUCLEOTIDE SEQUENCE [LARGE SCALE GENOMIC DNA]</scope>
    <source>
        <strain evidence="1 2">Marseille-Q4569</strain>
    </source>
</reference>
<protein>
    <submittedName>
        <fullName evidence="1">Uncharacterized protein</fullName>
    </submittedName>
</protein>
<name>A0ABS1BY64_9NEIS</name>
<dbReference type="InterPro" id="IPR011049">
    <property type="entry name" value="Serralysin-like_metalloprot_C"/>
</dbReference>
<sequence length="59" mass="5872">MTGASFSADSARAAAALFGDAEDGKLHPALNGWDYIEGGAGDDVVSGGYGWDEIHGGTG</sequence>